<comment type="caution">
    <text evidence="14">The sequence shown here is derived from an EMBL/GenBank/DDBJ whole genome shotgun (WGS) entry which is preliminary data.</text>
</comment>
<evidence type="ECO:0000256" key="5">
    <source>
        <dbReference type="ARBA" id="ARBA00022603"/>
    </source>
</evidence>
<comment type="subcellular location">
    <subcellularLocation>
        <location evidence="2">Chromosome</location>
    </subcellularLocation>
    <subcellularLocation>
        <location evidence="1">Nucleus</location>
    </subcellularLocation>
</comment>
<evidence type="ECO:0000256" key="9">
    <source>
        <dbReference type="ARBA" id="ARBA00023163"/>
    </source>
</evidence>
<gene>
    <name evidence="14" type="ORF">ONZ51_g5630</name>
</gene>
<dbReference type="InterPro" id="IPR050777">
    <property type="entry name" value="SET2_Histone-Lys_MeTrsfase"/>
</dbReference>
<feature type="region of interest" description="Disordered" evidence="11">
    <location>
        <begin position="555"/>
        <end position="595"/>
    </location>
</feature>
<proteinExistence type="predicted"/>
<keyword evidence="4" id="KW-0158">Chromosome</keyword>
<feature type="compositionally biased region" description="Basic residues" evidence="11">
    <location>
        <begin position="648"/>
        <end position="665"/>
    </location>
</feature>
<keyword evidence="5" id="KW-0489">Methyltransferase</keyword>
<dbReference type="Proteomes" id="UP001215151">
    <property type="component" value="Unassembled WGS sequence"/>
</dbReference>
<evidence type="ECO:0000256" key="10">
    <source>
        <dbReference type="ARBA" id="ARBA00023242"/>
    </source>
</evidence>
<dbReference type="PROSITE" id="PS50280">
    <property type="entry name" value="SET"/>
    <property type="match status" value="1"/>
</dbReference>
<evidence type="ECO:0000313" key="15">
    <source>
        <dbReference type="Proteomes" id="UP001215151"/>
    </source>
</evidence>
<dbReference type="Gene3D" id="2.170.270.10">
    <property type="entry name" value="SET domain"/>
    <property type="match status" value="1"/>
</dbReference>
<accession>A0AAD7TW68</accession>
<reference evidence="14" key="1">
    <citation type="submission" date="2022-11" db="EMBL/GenBank/DDBJ databases">
        <title>Genome Sequence of Cubamyces cubensis.</title>
        <authorList>
            <person name="Buettner E."/>
        </authorList>
    </citation>
    <scope>NUCLEOTIDE SEQUENCE</scope>
    <source>
        <strain evidence="14">MPL-01</strain>
    </source>
</reference>
<feature type="region of interest" description="Disordered" evidence="11">
    <location>
        <begin position="628"/>
        <end position="674"/>
    </location>
</feature>
<dbReference type="Pfam" id="PF00856">
    <property type="entry name" value="SET"/>
    <property type="match status" value="1"/>
</dbReference>
<dbReference type="GO" id="GO:0005694">
    <property type="term" value="C:chromosome"/>
    <property type="evidence" value="ECO:0007669"/>
    <property type="project" value="UniProtKB-SubCell"/>
</dbReference>
<dbReference type="EMBL" id="JAPEVG010000124">
    <property type="protein sequence ID" value="KAJ8482010.1"/>
    <property type="molecule type" value="Genomic_DNA"/>
</dbReference>
<evidence type="ECO:0000256" key="6">
    <source>
        <dbReference type="ARBA" id="ARBA00022679"/>
    </source>
</evidence>
<evidence type="ECO:0000259" key="13">
    <source>
        <dbReference type="PROSITE" id="PS50868"/>
    </source>
</evidence>
<dbReference type="SMART" id="SM00317">
    <property type="entry name" value="SET"/>
    <property type="match status" value="1"/>
</dbReference>
<dbReference type="GO" id="GO:0032259">
    <property type="term" value="P:methylation"/>
    <property type="evidence" value="ECO:0007669"/>
    <property type="project" value="UniProtKB-KW"/>
</dbReference>
<dbReference type="SMART" id="SM00508">
    <property type="entry name" value="PostSET"/>
    <property type="match status" value="1"/>
</dbReference>
<keyword evidence="10" id="KW-0539">Nucleus</keyword>
<keyword evidence="8" id="KW-0805">Transcription regulation</keyword>
<dbReference type="CDD" id="cd19172">
    <property type="entry name" value="SET_SETD2"/>
    <property type="match status" value="1"/>
</dbReference>
<feature type="compositionally biased region" description="Basic and acidic residues" evidence="11">
    <location>
        <begin position="585"/>
        <end position="595"/>
    </location>
</feature>
<dbReference type="InterPro" id="IPR044437">
    <property type="entry name" value="SETD2/Set2_SET"/>
</dbReference>
<feature type="region of interest" description="Disordered" evidence="11">
    <location>
        <begin position="754"/>
        <end position="866"/>
    </location>
</feature>
<evidence type="ECO:0000256" key="4">
    <source>
        <dbReference type="ARBA" id="ARBA00022454"/>
    </source>
</evidence>
<keyword evidence="6" id="KW-0808">Transferase</keyword>
<sequence>MSTMTELHVEGQSSAALLFEPDAVKAESIEPNSLKEEEMVDSFGSVTVKEDSEGPTMSRSASVEAKLDFASLKSTPAATPPVSSKSKSKPPKAPVQLIGHLPRAEEEAMKTFVEIPENHYQYGTLGKSREALESMTCDCQYDHGQFAFSLSPVVDSFASLAWGFVAALFFLVASTTHPRHAGTTLTVLTDSPKWNVYRRTVDVVHIARINGATGFQRKQYAPIEIVKTEMKGFGLRAARDIPKDAFIYEYVGDVVSQPSFLKRMRQYAEEGIRHFYFMMLQKDEFIDATKRGGIGRFANHSCNPNCYVAKWTVGNHVRMGIFANRPIKQHEELTFNYNVDRYGHDAQPCYCGEPNCVGFIGGKTQTDLAAMDDLYLDALGITEEVEMLGLKGSKKKKGKKLDEDFIPDLKPIVLRDVPKVVQAMRQTQSRKVLVKLLMRIKLTEDLAALRQIMRLRGFSVMTNILEDYNNDVEVQTLAMECMSTWPLIQRNKVEDSKVNVPVRLCAESDNEGVAALAKKLLSQWEALEYAYRIPKRVKGEGEDVSQPILVFNHDIEDERPSKRSRPEDDFPAFVLPSEVNRPKSPKRDTPLPVFVERDPLQEALERRAAEARRQQDIAKIIAAAAAAATEAAKKPAPEPRPGPSSGHGHGHSSHRKKSSSSKSKKLSKEEREANKEKRLLKLIGAVVVKCMSKYKDQMDHDLFKKYAKELTQTIAEKEKKSASYKEGRLDTLSEEKTAKIKKFAKEYIAKILRKLEKSGQRRKPSSSNSAAGSSATPDGIGGGSADDLIVTEATVADVMDLDPHDEADEDDHDHGDGDDEHGDESRASGSGSPEEGTGSGETSPTVVSDPRTRHRASSREDGANAWDADVNLQKSLSSGWSVVPVGS</sequence>
<keyword evidence="15" id="KW-1185">Reference proteome</keyword>
<feature type="region of interest" description="Disordered" evidence="11">
    <location>
        <begin position="74"/>
        <end position="94"/>
    </location>
</feature>
<feature type="compositionally biased region" description="Basic and acidic residues" evidence="11">
    <location>
        <begin position="555"/>
        <end position="568"/>
    </location>
</feature>
<evidence type="ECO:0000256" key="11">
    <source>
        <dbReference type="SAM" id="MobiDB-lite"/>
    </source>
</evidence>
<feature type="domain" description="Post-SET" evidence="13">
    <location>
        <begin position="345"/>
        <end position="361"/>
    </location>
</feature>
<name>A0AAD7TW68_9APHY</name>
<feature type="compositionally biased region" description="Low complexity" evidence="11">
    <location>
        <begin position="74"/>
        <end position="85"/>
    </location>
</feature>
<evidence type="ECO:0000256" key="3">
    <source>
        <dbReference type="ARBA" id="ARBA00012178"/>
    </source>
</evidence>
<dbReference type="InterPro" id="IPR001214">
    <property type="entry name" value="SET_dom"/>
</dbReference>
<dbReference type="PROSITE" id="PS50868">
    <property type="entry name" value="POST_SET"/>
    <property type="match status" value="1"/>
</dbReference>
<feature type="compositionally biased region" description="Low complexity" evidence="11">
    <location>
        <begin position="765"/>
        <end position="775"/>
    </location>
</feature>
<keyword evidence="7" id="KW-0949">S-adenosyl-L-methionine</keyword>
<dbReference type="Gene3D" id="1.10.1740.100">
    <property type="entry name" value="Set2, Rpb1 interacting domain"/>
    <property type="match status" value="1"/>
</dbReference>
<dbReference type="EC" id="2.1.1.359" evidence="3"/>
<feature type="compositionally biased region" description="Acidic residues" evidence="11">
    <location>
        <begin position="799"/>
        <end position="822"/>
    </location>
</feature>
<evidence type="ECO:0000256" key="1">
    <source>
        <dbReference type="ARBA" id="ARBA00004123"/>
    </source>
</evidence>
<dbReference type="PANTHER" id="PTHR22884">
    <property type="entry name" value="SET DOMAIN PROTEINS"/>
    <property type="match status" value="1"/>
</dbReference>
<feature type="compositionally biased region" description="Low complexity" evidence="11">
    <location>
        <begin position="828"/>
        <end position="845"/>
    </location>
</feature>
<dbReference type="Pfam" id="PF08236">
    <property type="entry name" value="SRI"/>
    <property type="match status" value="1"/>
</dbReference>
<dbReference type="InterPro" id="IPR013257">
    <property type="entry name" value="SRI"/>
</dbReference>
<evidence type="ECO:0000259" key="12">
    <source>
        <dbReference type="PROSITE" id="PS50280"/>
    </source>
</evidence>
<dbReference type="InterPro" id="IPR003616">
    <property type="entry name" value="Post-SET_dom"/>
</dbReference>
<dbReference type="InterPro" id="IPR038190">
    <property type="entry name" value="SRI_sf"/>
</dbReference>
<organism evidence="14 15">
    <name type="scientific">Trametes cubensis</name>
    <dbReference type="NCBI Taxonomy" id="1111947"/>
    <lineage>
        <taxon>Eukaryota</taxon>
        <taxon>Fungi</taxon>
        <taxon>Dikarya</taxon>
        <taxon>Basidiomycota</taxon>
        <taxon>Agaricomycotina</taxon>
        <taxon>Agaricomycetes</taxon>
        <taxon>Polyporales</taxon>
        <taxon>Polyporaceae</taxon>
        <taxon>Trametes</taxon>
    </lineage>
</organism>
<evidence type="ECO:0000256" key="2">
    <source>
        <dbReference type="ARBA" id="ARBA00004286"/>
    </source>
</evidence>
<protein>
    <recommendedName>
        <fullName evidence="3">[histone H3]-lysine(36) N-trimethyltransferase</fullName>
        <ecNumber evidence="3">2.1.1.359</ecNumber>
    </recommendedName>
</protein>
<dbReference type="GO" id="GO:0006355">
    <property type="term" value="P:regulation of DNA-templated transcription"/>
    <property type="evidence" value="ECO:0007669"/>
    <property type="project" value="InterPro"/>
</dbReference>
<dbReference type="GO" id="GO:0140955">
    <property type="term" value="F:histone H3K36 trimethyltransferase activity"/>
    <property type="evidence" value="ECO:0007669"/>
    <property type="project" value="UniProtKB-EC"/>
</dbReference>
<evidence type="ECO:0000256" key="7">
    <source>
        <dbReference type="ARBA" id="ARBA00022691"/>
    </source>
</evidence>
<feature type="domain" description="SET" evidence="12">
    <location>
        <begin position="221"/>
        <end position="338"/>
    </location>
</feature>
<dbReference type="GO" id="GO:0005634">
    <property type="term" value="C:nucleus"/>
    <property type="evidence" value="ECO:0007669"/>
    <property type="project" value="UniProtKB-SubCell"/>
</dbReference>
<evidence type="ECO:0000313" key="14">
    <source>
        <dbReference type="EMBL" id="KAJ8482010.1"/>
    </source>
</evidence>
<dbReference type="AlphaFoldDB" id="A0AAD7TW68"/>
<evidence type="ECO:0000256" key="8">
    <source>
        <dbReference type="ARBA" id="ARBA00023015"/>
    </source>
</evidence>
<dbReference type="SUPFAM" id="SSF82199">
    <property type="entry name" value="SET domain"/>
    <property type="match status" value="1"/>
</dbReference>
<keyword evidence="9" id="KW-0804">Transcription</keyword>
<dbReference type="InterPro" id="IPR046341">
    <property type="entry name" value="SET_dom_sf"/>
</dbReference>